<dbReference type="OMA" id="IVFWIET"/>
<organism evidence="3 4">
    <name type="scientific">Taxus chinensis</name>
    <name type="common">Chinese yew</name>
    <name type="synonym">Taxus wallichiana var. chinensis</name>
    <dbReference type="NCBI Taxonomy" id="29808"/>
    <lineage>
        <taxon>Eukaryota</taxon>
        <taxon>Viridiplantae</taxon>
        <taxon>Streptophyta</taxon>
        <taxon>Embryophyta</taxon>
        <taxon>Tracheophyta</taxon>
        <taxon>Spermatophyta</taxon>
        <taxon>Pinopsida</taxon>
        <taxon>Pinidae</taxon>
        <taxon>Conifers II</taxon>
        <taxon>Cupressales</taxon>
        <taxon>Taxaceae</taxon>
        <taxon>Taxus</taxon>
    </lineage>
</organism>
<feature type="transmembrane region" description="Helical" evidence="2">
    <location>
        <begin position="48"/>
        <end position="69"/>
    </location>
</feature>
<dbReference type="GO" id="GO:0015297">
    <property type="term" value="F:antiporter activity"/>
    <property type="evidence" value="ECO:0007669"/>
    <property type="project" value="InterPro"/>
</dbReference>
<feature type="transmembrane region" description="Helical" evidence="2">
    <location>
        <begin position="122"/>
        <end position="151"/>
    </location>
</feature>
<evidence type="ECO:0000256" key="1">
    <source>
        <dbReference type="ARBA" id="ARBA00010199"/>
    </source>
</evidence>
<feature type="transmembrane region" description="Helical" evidence="2">
    <location>
        <begin position="221"/>
        <end position="246"/>
    </location>
</feature>
<dbReference type="Pfam" id="PF01554">
    <property type="entry name" value="MatE"/>
    <property type="match status" value="1"/>
</dbReference>
<feature type="transmembrane region" description="Helical" evidence="2">
    <location>
        <begin position="193"/>
        <end position="215"/>
    </location>
</feature>
<proteinExistence type="inferred from homology"/>
<keyword evidence="2" id="KW-0812">Transmembrane</keyword>
<evidence type="ECO:0000313" key="4">
    <source>
        <dbReference type="Proteomes" id="UP000824469"/>
    </source>
</evidence>
<evidence type="ECO:0000256" key="2">
    <source>
        <dbReference type="SAM" id="Phobius"/>
    </source>
</evidence>
<feature type="transmembrane region" description="Helical" evidence="2">
    <location>
        <begin position="81"/>
        <end position="101"/>
    </location>
</feature>
<feature type="non-terminal residue" evidence="3">
    <location>
        <position position="279"/>
    </location>
</feature>
<keyword evidence="4" id="KW-1185">Reference proteome</keyword>
<name>A0AA38GQI7_TAXCH</name>
<accession>A0AA38GQI7</accession>
<dbReference type="Proteomes" id="UP000824469">
    <property type="component" value="Unassembled WGS sequence"/>
</dbReference>
<reference evidence="3 4" key="1">
    <citation type="journal article" date="2021" name="Nat. Plants">
        <title>The Taxus genome provides insights into paclitaxel biosynthesis.</title>
        <authorList>
            <person name="Xiong X."/>
            <person name="Gou J."/>
            <person name="Liao Q."/>
            <person name="Li Y."/>
            <person name="Zhou Q."/>
            <person name="Bi G."/>
            <person name="Li C."/>
            <person name="Du R."/>
            <person name="Wang X."/>
            <person name="Sun T."/>
            <person name="Guo L."/>
            <person name="Liang H."/>
            <person name="Lu P."/>
            <person name="Wu Y."/>
            <person name="Zhang Z."/>
            <person name="Ro D.K."/>
            <person name="Shang Y."/>
            <person name="Huang S."/>
            <person name="Yan J."/>
        </authorList>
    </citation>
    <scope>NUCLEOTIDE SEQUENCE [LARGE SCALE GENOMIC DNA]</scope>
    <source>
        <strain evidence="3">Ta-2019</strain>
    </source>
</reference>
<comment type="caution">
    <text evidence="3">The sequence shown here is derived from an EMBL/GenBank/DDBJ whole genome shotgun (WGS) entry which is preliminary data.</text>
</comment>
<dbReference type="GO" id="GO:0042910">
    <property type="term" value="F:xenobiotic transmembrane transporter activity"/>
    <property type="evidence" value="ECO:0007669"/>
    <property type="project" value="InterPro"/>
</dbReference>
<protein>
    <submittedName>
        <fullName evidence="3">Uncharacterized protein</fullName>
    </submittedName>
</protein>
<gene>
    <name evidence="3" type="ORF">KI387_004973</name>
</gene>
<dbReference type="InterPro" id="IPR002528">
    <property type="entry name" value="MATE_fam"/>
</dbReference>
<sequence length="279" mass="30622">MEKPSTTPLLALSDLETSQQQVPSLEDYVPTRFSSNLVREVWEESKKFWILAAPVAFNRICTYAFGVVTQSYAGQFGTLELAAVSLASSTVGGISFGLMVGMSSAQQTLSGQAFGAKKFNLLGVYLQQSFIVMNGTVLLFSLLYIFAAPLLKAVGQLEQVADLTGQFALCSLPQLFAYANYFPVQKFFQSQRIVMMQTVICGGSLACHVFLNWFLITKLGFGILVLAMALNASWWLVVVGQCIYVVTGPFPEKWTGFSTDIFYDVWSFLKLSTSSAVMA</sequence>
<dbReference type="AlphaFoldDB" id="A0AA38GQI7"/>
<dbReference type="EMBL" id="JAHRHJ020000002">
    <property type="protein sequence ID" value="KAH9324795.1"/>
    <property type="molecule type" value="Genomic_DNA"/>
</dbReference>
<keyword evidence="2" id="KW-1133">Transmembrane helix</keyword>
<dbReference type="PANTHER" id="PTHR11206">
    <property type="entry name" value="MULTIDRUG RESISTANCE PROTEIN"/>
    <property type="match status" value="1"/>
</dbReference>
<dbReference type="GO" id="GO:0016020">
    <property type="term" value="C:membrane"/>
    <property type="evidence" value="ECO:0007669"/>
    <property type="project" value="InterPro"/>
</dbReference>
<comment type="similarity">
    <text evidence="1">Belongs to the multi antimicrobial extrusion (MATE) (TC 2.A.66.1) family.</text>
</comment>
<evidence type="ECO:0000313" key="3">
    <source>
        <dbReference type="EMBL" id="KAH9324795.1"/>
    </source>
</evidence>
<keyword evidence="2" id="KW-0472">Membrane</keyword>